<dbReference type="OrthoDB" id="9682967at2759"/>
<sequence>MATTVSTQRGPVYIGELPQDFLRITPTQQQQQIQLDAQAAQQLQFGGALGTVGRLSITVVQAKLAKNYGMTRMDPYCRLRLGYAVYETPTAHNGAKNPRWNKVIQCTVPPGVDSFYLEIFDEVGAARGPLSRSRTSASLLHGRPHCLDARDNPRGAEAGQGRGRMVQPERTAGRRQGGHDQPGPVLHVAAGCHDDAASARGPDAHCVPAGRRLRAHHRDARRVQPRHGACGPAPGRERPAPLQRGGPEGHPGHVPQHGPGGDPLCAGGPAGQQGCGRQLPAADGRGVLDVPRRQPACPPARPAPGSTVPSRSP</sequence>
<dbReference type="KEGG" id="bmus:118899399"/>
<reference evidence="4" key="1">
    <citation type="submission" date="2025-08" db="UniProtKB">
        <authorList>
            <consortium name="RefSeq"/>
        </authorList>
    </citation>
    <scope>IDENTIFICATION</scope>
    <source>
        <tissue evidence="4">Epidermis and Blubber</tissue>
    </source>
</reference>
<feature type="region of interest" description="Disordered" evidence="1">
    <location>
        <begin position="215"/>
        <end position="313"/>
    </location>
</feature>
<dbReference type="PROSITE" id="PS50004">
    <property type="entry name" value="C2"/>
    <property type="match status" value="1"/>
</dbReference>
<dbReference type="Gene3D" id="2.60.40.150">
    <property type="entry name" value="C2 domain"/>
    <property type="match status" value="1"/>
</dbReference>
<gene>
    <name evidence="4" type="primary">LOC118899399</name>
</gene>
<dbReference type="InterPro" id="IPR035892">
    <property type="entry name" value="C2_domain_sf"/>
</dbReference>
<dbReference type="CTD" id="54472"/>
<dbReference type="GO" id="GO:0006511">
    <property type="term" value="P:ubiquitin-dependent protein catabolic process"/>
    <property type="evidence" value="ECO:0007669"/>
    <property type="project" value="TreeGrafter"/>
</dbReference>
<keyword evidence="3" id="KW-1185">Reference proteome</keyword>
<dbReference type="SUPFAM" id="SSF49562">
    <property type="entry name" value="C2 domain (Calcium/lipid-binding domain, CaLB)"/>
    <property type="match status" value="1"/>
</dbReference>
<feature type="compositionally biased region" description="Basic residues" evidence="1">
    <location>
        <begin position="215"/>
        <end position="225"/>
    </location>
</feature>
<dbReference type="PANTHER" id="PTHR16461:SF5">
    <property type="entry name" value="TOLL-INTERACTING PROTEIN"/>
    <property type="match status" value="1"/>
</dbReference>
<feature type="region of interest" description="Disordered" evidence="1">
    <location>
        <begin position="143"/>
        <end position="186"/>
    </location>
</feature>
<evidence type="ECO:0000256" key="1">
    <source>
        <dbReference type="SAM" id="MobiDB-lite"/>
    </source>
</evidence>
<dbReference type="InterPro" id="IPR000008">
    <property type="entry name" value="C2_dom"/>
</dbReference>
<dbReference type="Pfam" id="PF00168">
    <property type="entry name" value="C2"/>
    <property type="match status" value="1"/>
</dbReference>
<evidence type="ECO:0000313" key="4">
    <source>
        <dbReference type="RefSeq" id="XP_036716961.1"/>
    </source>
</evidence>
<dbReference type="PANTHER" id="PTHR16461">
    <property type="entry name" value="TOLL-INTERACTING PROTEIN"/>
    <property type="match status" value="1"/>
</dbReference>
<dbReference type="RefSeq" id="XP_036716961.1">
    <property type="nucleotide sequence ID" value="XM_036861066.1"/>
</dbReference>
<proteinExistence type="predicted"/>
<dbReference type="Proteomes" id="UP000694857">
    <property type="component" value="Chromosome 8"/>
</dbReference>
<feature type="compositionally biased region" description="Low complexity" evidence="1">
    <location>
        <begin position="252"/>
        <end position="267"/>
    </location>
</feature>
<organism evidence="3 4">
    <name type="scientific">Balaenoptera musculus</name>
    <name type="common">Blue whale</name>
    <dbReference type="NCBI Taxonomy" id="9771"/>
    <lineage>
        <taxon>Eukaryota</taxon>
        <taxon>Metazoa</taxon>
        <taxon>Chordata</taxon>
        <taxon>Craniata</taxon>
        <taxon>Vertebrata</taxon>
        <taxon>Euteleostomi</taxon>
        <taxon>Mammalia</taxon>
        <taxon>Eutheria</taxon>
        <taxon>Laurasiatheria</taxon>
        <taxon>Artiodactyla</taxon>
        <taxon>Whippomorpha</taxon>
        <taxon>Cetacea</taxon>
        <taxon>Mysticeti</taxon>
        <taxon>Balaenopteridae</taxon>
        <taxon>Balaenoptera</taxon>
    </lineage>
</organism>
<evidence type="ECO:0000259" key="2">
    <source>
        <dbReference type="PROSITE" id="PS50004"/>
    </source>
</evidence>
<name>A0A8B8Y556_BALMU</name>
<dbReference type="GO" id="GO:0043130">
    <property type="term" value="F:ubiquitin binding"/>
    <property type="evidence" value="ECO:0007669"/>
    <property type="project" value="TreeGrafter"/>
</dbReference>
<dbReference type="GO" id="GO:0031624">
    <property type="term" value="F:ubiquitin conjugating enzyme binding"/>
    <property type="evidence" value="ECO:0007669"/>
    <property type="project" value="TreeGrafter"/>
</dbReference>
<feature type="compositionally biased region" description="Basic and acidic residues" evidence="1">
    <location>
        <begin position="145"/>
        <end position="154"/>
    </location>
</feature>
<dbReference type="SMART" id="SM00239">
    <property type="entry name" value="C2"/>
    <property type="match status" value="1"/>
</dbReference>
<evidence type="ECO:0000313" key="3">
    <source>
        <dbReference type="Proteomes" id="UP000694857"/>
    </source>
</evidence>
<protein>
    <submittedName>
        <fullName evidence="4">Toll-interacting protein isoform X1</fullName>
    </submittedName>
</protein>
<accession>A0A8B8Y556</accession>
<dbReference type="GO" id="GO:0005737">
    <property type="term" value="C:cytoplasm"/>
    <property type="evidence" value="ECO:0007669"/>
    <property type="project" value="TreeGrafter"/>
</dbReference>
<dbReference type="AlphaFoldDB" id="A0A8B8Y556"/>
<feature type="domain" description="C2" evidence="2">
    <location>
        <begin position="29"/>
        <end position="149"/>
    </location>
</feature>
<dbReference type="GeneID" id="118899399"/>